<dbReference type="Gene3D" id="3.40.190.10">
    <property type="entry name" value="Periplasmic binding protein-like II"/>
    <property type="match status" value="1"/>
</dbReference>
<sequence length="278" mass="31153">MKELYMTPPIIFETFLAPAWYKTYQYMTEYVERYTGTSTFLLNGEALEDFADAFADVGFLTPLAYIQLLGQRPCPVELLAAAIAQEDVQHGDVPPVFFDIVVRQESRVRETRELEGCIWSYYAGMPHAEDNTFYERAVSTVGARKTVESATPVQALRSVLSGVADATAVDARMLHLIALNSPAMAARLRVVSTYSPSTGPLVVVASHVSADLKQKIQEAFLCMHKDSFFARRLQDGKLDHFISVTNAHYQDMCDCYRNTQRQVDFDMPARPLQATSAQ</sequence>
<gene>
    <name evidence="1" type="ORF">KDI_42180</name>
</gene>
<proteinExistence type="predicted"/>
<name>A0A5A5TI61_9CHLR</name>
<dbReference type="SUPFAM" id="SSF53850">
    <property type="entry name" value="Periplasmic binding protein-like II"/>
    <property type="match status" value="1"/>
</dbReference>
<evidence type="ECO:0000313" key="1">
    <source>
        <dbReference type="EMBL" id="GCF10654.1"/>
    </source>
</evidence>
<dbReference type="PANTHER" id="PTHR35841:SF1">
    <property type="entry name" value="PHOSPHONATES-BINDING PERIPLASMIC PROTEIN"/>
    <property type="match status" value="1"/>
</dbReference>
<comment type="caution">
    <text evidence="1">The sequence shown here is derived from an EMBL/GenBank/DDBJ whole genome shotgun (WGS) entry which is preliminary data.</text>
</comment>
<reference evidence="1 2" key="1">
    <citation type="submission" date="2019-01" db="EMBL/GenBank/DDBJ databases">
        <title>Draft genome sequence of Dictyobacter sp. Uno17.</title>
        <authorList>
            <person name="Wang C.M."/>
            <person name="Zheng Y."/>
            <person name="Sakai Y."/>
            <person name="Abe K."/>
            <person name="Yokota A."/>
            <person name="Yabe S."/>
        </authorList>
    </citation>
    <scope>NUCLEOTIDE SEQUENCE [LARGE SCALE GENOMIC DNA]</scope>
    <source>
        <strain evidence="1 2">Uno17</strain>
    </source>
</reference>
<evidence type="ECO:0000313" key="2">
    <source>
        <dbReference type="Proteomes" id="UP000322530"/>
    </source>
</evidence>
<dbReference type="EMBL" id="BIXY01000078">
    <property type="protein sequence ID" value="GCF10654.1"/>
    <property type="molecule type" value="Genomic_DNA"/>
</dbReference>
<dbReference type="AlphaFoldDB" id="A0A5A5TI61"/>
<organism evidence="1 2">
    <name type="scientific">Dictyobacter arantiisoli</name>
    <dbReference type="NCBI Taxonomy" id="2014874"/>
    <lineage>
        <taxon>Bacteria</taxon>
        <taxon>Bacillati</taxon>
        <taxon>Chloroflexota</taxon>
        <taxon>Ktedonobacteria</taxon>
        <taxon>Ktedonobacterales</taxon>
        <taxon>Dictyobacteraceae</taxon>
        <taxon>Dictyobacter</taxon>
    </lineage>
</organism>
<dbReference type="Pfam" id="PF12974">
    <property type="entry name" value="Phosphonate-bd"/>
    <property type="match status" value="1"/>
</dbReference>
<keyword evidence="2" id="KW-1185">Reference proteome</keyword>
<accession>A0A5A5TI61</accession>
<dbReference type="PANTHER" id="PTHR35841">
    <property type="entry name" value="PHOSPHONATES-BINDING PERIPLASMIC PROTEIN"/>
    <property type="match status" value="1"/>
</dbReference>
<protein>
    <submittedName>
        <fullName evidence="1">Uncharacterized protein</fullName>
    </submittedName>
</protein>
<dbReference type="OrthoDB" id="161554at2"/>
<dbReference type="Proteomes" id="UP000322530">
    <property type="component" value="Unassembled WGS sequence"/>
</dbReference>